<keyword evidence="1" id="KW-0812">Transmembrane</keyword>
<evidence type="ECO:0000256" key="1">
    <source>
        <dbReference type="SAM" id="Phobius"/>
    </source>
</evidence>
<keyword evidence="1" id="KW-1133">Transmembrane helix</keyword>
<accession>A0A8W8IS46</accession>
<evidence type="ECO:0000313" key="3">
    <source>
        <dbReference type="Proteomes" id="UP000005408"/>
    </source>
</evidence>
<dbReference type="Proteomes" id="UP000005408">
    <property type="component" value="Unassembled WGS sequence"/>
</dbReference>
<reference evidence="2" key="1">
    <citation type="submission" date="2022-08" db="UniProtKB">
        <authorList>
            <consortium name="EnsemblMetazoa"/>
        </authorList>
    </citation>
    <scope>IDENTIFICATION</scope>
    <source>
        <strain evidence="2">05x7-T-G4-1.051#20</strain>
    </source>
</reference>
<dbReference type="Gene3D" id="2.170.300.10">
    <property type="entry name" value="Tie2 ligand-binding domain superfamily"/>
    <property type="match status" value="1"/>
</dbReference>
<dbReference type="EnsemblMetazoa" id="G15608.1">
    <property type="protein sequence ID" value="G15608.1:cds"/>
    <property type="gene ID" value="G15608"/>
</dbReference>
<keyword evidence="1" id="KW-0472">Membrane</keyword>
<feature type="transmembrane region" description="Helical" evidence="1">
    <location>
        <begin position="182"/>
        <end position="203"/>
    </location>
</feature>
<keyword evidence="3" id="KW-1185">Reference proteome</keyword>
<proteinExistence type="predicted"/>
<protein>
    <submittedName>
        <fullName evidence="2">Uncharacterized protein</fullName>
    </submittedName>
</protein>
<sequence>MLKCGRRTRANILTEMINNSFIYVLIFLIQPCRVNTECPSYPSLRCCPDTVWDDEQNKCVGCPAGYLGPNCTIPCDPPGYGVGCQFACACEGSETCHPSFGCVLPTTTTTTTETTIKITTTIETTTKMTTTTEDDIRTTEADEVATSRASATIKTANVAVGETLPTSTGNRMFRGNSDSQKIMLIGLFVFCGFFIVLFAVFVGTQIRSKCFNKNTLTTQSTTGVNLKSYDVINADQPPGVDDMSQAEDATAQDRTVPKYVEIVGSPKNSTRDPEFSASENTYSKQLYLSAI</sequence>
<name>A0A8W8IS46_MAGGI</name>
<evidence type="ECO:0000313" key="2">
    <source>
        <dbReference type="EnsemblMetazoa" id="G15608.1:cds"/>
    </source>
</evidence>
<dbReference type="AlphaFoldDB" id="A0A8W8IS46"/>
<organism evidence="2 3">
    <name type="scientific">Magallana gigas</name>
    <name type="common">Pacific oyster</name>
    <name type="synonym">Crassostrea gigas</name>
    <dbReference type="NCBI Taxonomy" id="29159"/>
    <lineage>
        <taxon>Eukaryota</taxon>
        <taxon>Metazoa</taxon>
        <taxon>Spiralia</taxon>
        <taxon>Lophotrochozoa</taxon>
        <taxon>Mollusca</taxon>
        <taxon>Bivalvia</taxon>
        <taxon>Autobranchia</taxon>
        <taxon>Pteriomorphia</taxon>
        <taxon>Ostreida</taxon>
        <taxon>Ostreoidea</taxon>
        <taxon>Ostreidae</taxon>
        <taxon>Magallana</taxon>
    </lineage>
</organism>